<organism evidence="2 3">
    <name type="scientific">Ignatzschineria rhizosphaerae</name>
    <dbReference type="NCBI Taxonomy" id="2923279"/>
    <lineage>
        <taxon>Bacteria</taxon>
        <taxon>Pseudomonadati</taxon>
        <taxon>Pseudomonadota</taxon>
        <taxon>Gammaproteobacteria</taxon>
        <taxon>Cardiobacteriales</taxon>
        <taxon>Ignatzschineriaceae</taxon>
        <taxon>Ignatzschineria</taxon>
    </lineage>
</organism>
<protein>
    <submittedName>
        <fullName evidence="2">Nucleoid-associated protein</fullName>
    </submittedName>
</protein>
<evidence type="ECO:0000256" key="1">
    <source>
        <dbReference type="SAM" id="MobiDB-lite"/>
    </source>
</evidence>
<dbReference type="EMBL" id="CP093379">
    <property type="protein sequence ID" value="UNM95546.1"/>
    <property type="molecule type" value="Genomic_DNA"/>
</dbReference>
<accession>A0ABY3WY55</accession>
<feature type="compositionally biased region" description="Acidic residues" evidence="1">
    <location>
        <begin position="58"/>
        <end position="70"/>
    </location>
</feature>
<keyword evidence="3" id="KW-1185">Reference proteome</keyword>
<name>A0ABY3WY55_9GAMM</name>
<evidence type="ECO:0000313" key="3">
    <source>
        <dbReference type="Proteomes" id="UP000829542"/>
    </source>
</evidence>
<sequence length="358" mass="40998">MIIHQVGNKGREEGCLFSETSILPSETIESLLLEHYLLPLSELDEVYEFNHDPRSDGDSDADSDLDESESPIDSIPEINEQMPANIIAELSSKVFELEDFTQEISVKIAEHLYSVTSHPNISGGDFIIILFSNIFVNADVISALGIFKVESKDDYLDIFDNNGTLEFIEKEGISLKDIQKGALILSHDASVLAIDSNKKRTKYWHEDFLNLQPKQTELAELRASNALLRGLSKRIEAPDQRLEFNRHLEAHLNEHDEIRFRDLENFSRNYVEEQDINRVFKSVQNKSGFEIDKNRAVPSDQFREESQNYMKKMRISNGIDLVISNQDAYLNGITIEETEKGFRAVIDFDIYESVEEEQ</sequence>
<dbReference type="Proteomes" id="UP000829542">
    <property type="component" value="Chromosome"/>
</dbReference>
<feature type="region of interest" description="Disordered" evidence="1">
    <location>
        <begin position="49"/>
        <end position="76"/>
    </location>
</feature>
<proteinExistence type="predicted"/>
<evidence type="ECO:0000313" key="2">
    <source>
        <dbReference type="EMBL" id="UNM95546.1"/>
    </source>
</evidence>
<dbReference type="RefSeq" id="WP_242147898.1">
    <property type="nucleotide sequence ID" value="NZ_CP093379.1"/>
</dbReference>
<gene>
    <name evidence="2" type="ORF">MMG00_09965</name>
</gene>
<reference evidence="2 3" key="1">
    <citation type="submission" date="2022-03" db="EMBL/GenBank/DDBJ databases">
        <title>Ignatzschineria rhizosphaerae HR5S32.</title>
        <authorList>
            <person name="Sun J.Q."/>
            <person name="Feng J.Y."/>
        </authorList>
    </citation>
    <scope>NUCLEOTIDE SEQUENCE [LARGE SCALE GENOMIC DNA]</scope>
    <source>
        <strain evidence="2 3">HR5S32</strain>
    </source>
</reference>